<organism evidence="1 2">
    <name type="scientific">Pleomorphomonas diazotrophica</name>
    <dbReference type="NCBI Taxonomy" id="1166257"/>
    <lineage>
        <taxon>Bacteria</taxon>
        <taxon>Pseudomonadati</taxon>
        <taxon>Pseudomonadota</taxon>
        <taxon>Alphaproteobacteria</taxon>
        <taxon>Hyphomicrobiales</taxon>
        <taxon>Pleomorphomonadaceae</taxon>
        <taxon>Pleomorphomonas</taxon>
    </lineage>
</organism>
<keyword evidence="2" id="KW-1185">Reference proteome</keyword>
<name>A0A1I4WHU2_9HYPH</name>
<dbReference type="Proteomes" id="UP000233491">
    <property type="component" value="Unassembled WGS sequence"/>
</dbReference>
<dbReference type="RefSeq" id="WP_101289304.1">
    <property type="nucleotide sequence ID" value="NZ_FOUQ01000017.1"/>
</dbReference>
<reference evidence="1 2" key="1">
    <citation type="submission" date="2017-12" db="EMBL/GenBank/DDBJ databases">
        <title>Anaerobic carbon monoxide metabolism by Pleomorphomonas carboxyditropha sp. nov., a new mesophilic hydrogenogenic carboxidotroph.</title>
        <authorList>
            <person name="Esquivel-Elizondo S."/>
            <person name="Krajmalnik-Brown R."/>
        </authorList>
    </citation>
    <scope>NUCLEOTIDE SEQUENCE [LARGE SCALE GENOMIC DNA]</scope>
    <source>
        <strain evidence="1 2">R5-392</strain>
    </source>
</reference>
<dbReference type="OrthoDB" id="4772214at2"/>
<protein>
    <submittedName>
        <fullName evidence="1">Uncharacterized protein</fullName>
    </submittedName>
</protein>
<comment type="caution">
    <text evidence="1">The sequence shown here is derived from an EMBL/GenBank/DDBJ whole genome shotgun (WGS) entry which is preliminary data.</text>
</comment>
<evidence type="ECO:0000313" key="2">
    <source>
        <dbReference type="Proteomes" id="UP000233491"/>
    </source>
</evidence>
<gene>
    <name evidence="1" type="ORF">CXZ10_11260</name>
</gene>
<sequence length="443" mass="50096">MAWDHDENQCPLAAIDRRLEDVHHFWHQAERAYFEPDEFRVAIQAAIQTARQVSFVLQKNKALIPDFEEWYKGWQEKLAAIPLMRWMVEARNKIEKQGDLEAHSFVSAEIVASHLDEGPRIQVPAKLSDAPLALIKSIPDSLLGQHIKKDGVLRIRRRWIENSLPDTELLDAVATAYGHLAQLVRSAHEQMGLVAPISTNVNTGEQFSEGDRGGRLPCMIGHEDARTLDVWLATGEPLEFEVIQKKLGREEAIAEGPKLEKRYGINPSTMYADSGKIHDHARSLFRSARRMFEKDGYHITMVILFRDGKPIHFGELRPMEHGHKFMMMRTLARQAQKIGADAAIMIGETWSAPANPANPYMRAVDSPDRKEFLTATAVSKDGDPIYLSAEILRDGKKFALADTIEHTNGAHFAFAPLYEVWKKPIPNHWGELPKGTDGVRKEV</sequence>
<dbReference type="EMBL" id="PJNW01000008">
    <property type="protein sequence ID" value="PKR89088.1"/>
    <property type="molecule type" value="Genomic_DNA"/>
</dbReference>
<dbReference type="AlphaFoldDB" id="A0A1I4WHU2"/>
<evidence type="ECO:0000313" key="1">
    <source>
        <dbReference type="EMBL" id="PKR89088.1"/>
    </source>
</evidence>
<proteinExistence type="predicted"/>
<accession>A0A1I4WHU2</accession>